<evidence type="ECO:0000313" key="2">
    <source>
        <dbReference type="Proteomes" id="UP001238155"/>
    </source>
</evidence>
<gene>
    <name evidence="1" type="ORF">QFF56_09590</name>
</gene>
<dbReference type="RefSeq" id="WP_010690077.1">
    <property type="nucleotide sequence ID" value="NZ_CABIZJ010000004.1"/>
</dbReference>
<reference evidence="1" key="1">
    <citation type="submission" date="2023-04" db="EMBL/GenBank/DDBJ databases">
        <title>Four porcine-derived lactic acid bacteria strains analyses and their evaluation as potential probiotics based on genomics.</title>
        <authorList>
            <person name="Niu D."/>
        </authorList>
    </citation>
    <scope>NUCLEOTIDE SEQUENCE</scope>
    <source>
        <strain evidence="1">ZSB1</strain>
    </source>
</reference>
<dbReference type="AlphaFoldDB" id="A0AAJ6FN41"/>
<accession>A0AAJ6FN41</accession>
<sequence length="40" mass="4429">MVQKLKRAASDRAYLDTLLAAQRQQAEMGSVAMYQEVLGS</sequence>
<name>A0AAJ6FN41_9LACO</name>
<proteinExistence type="predicted"/>
<dbReference type="GeneID" id="78737200"/>
<dbReference type="Proteomes" id="UP001238155">
    <property type="component" value="Chromosome"/>
</dbReference>
<organism evidence="1 2">
    <name type="scientific">Ligilactobacillus animalis</name>
    <dbReference type="NCBI Taxonomy" id="1605"/>
    <lineage>
        <taxon>Bacteria</taxon>
        <taxon>Bacillati</taxon>
        <taxon>Bacillota</taxon>
        <taxon>Bacilli</taxon>
        <taxon>Lactobacillales</taxon>
        <taxon>Lactobacillaceae</taxon>
        <taxon>Ligilactobacillus</taxon>
    </lineage>
</organism>
<evidence type="ECO:0000313" key="1">
    <source>
        <dbReference type="EMBL" id="WHQ80157.1"/>
    </source>
</evidence>
<protein>
    <submittedName>
        <fullName evidence="1">Uncharacterized protein</fullName>
    </submittedName>
</protein>
<dbReference type="EMBL" id="CP123751">
    <property type="protein sequence ID" value="WHQ80157.1"/>
    <property type="molecule type" value="Genomic_DNA"/>
</dbReference>